<dbReference type="EC" id="1.13.11.20" evidence="2 9"/>
<organism evidence="10 11">
    <name type="scientific">Babjeviella inositovora NRRL Y-12698</name>
    <dbReference type="NCBI Taxonomy" id="984486"/>
    <lineage>
        <taxon>Eukaryota</taxon>
        <taxon>Fungi</taxon>
        <taxon>Dikarya</taxon>
        <taxon>Ascomycota</taxon>
        <taxon>Saccharomycotina</taxon>
        <taxon>Pichiomycetes</taxon>
        <taxon>Serinales incertae sedis</taxon>
        <taxon>Babjeviella</taxon>
    </lineage>
</organism>
<dbReference type="EMBL" id="KV454426">
    <property type="protein sequence ID" value="ODQ82432.1"/>
    <property type="molecule type" value="Genomic_DNA"/>
</dbReference>
<evidence type="ECO:0000256" key="7">
    <source>
        <dbReference type="PIRSR" id="PIRSR610300-50"/>
    </source>
</evidence>
<dbReference type="GO" id="GO:0017172">
    <property type="term" value="F:cysteine dioxygenase activity"/>
    <property type="evidence" value="ECO:0007669"/>
    <property type="project" value="UniProtKB-UniRule"/>
</dbReference>
<keyword evidence="3 8" id="KW-0479">Metal-binding</keyword>
<gene>
    <name evidence="10" type="ORF">BABINDRAFT_159027</name>
</gene>
<proteinExistence type="inferred from homology"/>
<dbReference type="InterPro" id="IPR010300">
    <property type="entry name" value="CDO_1"/>
</dbReference>
<reference evidence="11" key="1">
    <citation type="submission" date="2016-05" db="EMBL/GenBank/DDBJ databases">
        <title>Comparative genomics of biotechnologically important yeasts.</title>
        <authorList>
            <consortium name="DOE Joint Genome Institute"/>
            <person name="Riley R."/>
            <person name="Haridas S."/>
            <person name="Wolfe K.H."/>
            <person name="Lopes M.R."/>
            <person name="Hittinger C.T."/>
            <person name="Goker M."/>
            <person name="Salamov A."/>
            <person name="Wisecaver J."/>
            <person name="Long T.M."/>
            <person name="Aerts A.L."/>
            <person name="Barry K."/>
            <person name="Choi C."/>
            <person name="Clum A."/>
            <person name="Coughlan A.Y."/>
            <person name="Deshpande S."/>
            <person name="Douglass A.P."/>
            <person name="Hanson S.J."/>
            <person name="Klenk H.-P."/>
            <person name="Labutti K."/>
            <person name="Lapidus A."/>
            <person name="Lindquist E."/>
            <person name="Lipzen A."/>
            <person name="Meier-Kolthoff J.P."/>
            <person name="Ohm R.A."/>
            <person name="Otillar R.P."/>
            <person name="Pangilinan J."/>
            <person name="Peng Y."/>
            <person name="Rokas A."/>
            <person name="Rosa C.A."/>
            <person name="Scheuner C."/>
            <person name="Sibirny A.A."/>
            <person name="Slot J.C."/>
            <person name="Stielow J.B."/>
            <person name="Sun H."/>
            <person name="Kurtzman C.P."/>
            <person name="Blackwell M."/>
            <person name="Grigoriev I.V."/>
            <person name="Jeffries T.W."/>
        </authorList>
    </citation>
    <scope>NUCLEOTIDE SEQUENCE [LARGE SCALE GENOMIC DNA]</scope>
    <source>
        <strain evidence="11">NRRL Y-12698</strain>
    </source>
</reference>
<dbReference type="Proteomes" id="UP000094336">
    <property type="component" value="Unassembled WGS sequence"/>
</dbReference>
<dbReference type="STRING" id="984486.A0A1E3QZC4"/>
<comment type="similarity">
    <text evidence="1 9">Belongs to the cysteine dioxygenase family.</text>
</comment>
<dbReference type="GO" id="GO:0019448">
    <property type="term" value="P:L-cysteine catabolic process"/>
    <property type="evidence" value="ECO:0007669"/>
    <property type="project" value="TreeGrafter"/>
</dbReference>
<evidence type="ECO:0000256" key="4">
    <source>
        <dbReference type="ARBA" id="ARBA00022964"/>
    </source>
</evidence>
<dbReference type="PANTHER" id="PTHR12918">
    <property type="entry name" value="CYSTEINE DIOXYGENASE"/>
    <property type="match status" value="1"/>
</dbReference>
<keyword evidence="4 9" id="KW-0223">Dioxygenase</keyword>
<dbReference type="OrthoDB" id="543511at2759"/>
<feature type="binding site" evidence="8">
    <location>
        <position position="153"/>
    </location>
    <ligand>
        <name>Fe cation</name>
        <dbReference type="ChEBI" id="CHEBI:24875"/>
        <note>catalytic</note>
    </ligand>
</feature>
<keyword evidence="6 8" id="KW-0408">Iron</keyword>
<accession>A0A1E3QZC4</accession>
<dbReference type="Gene3D" id="2.60.120.10">
    <property type="entry name" value="Jelly Rolls"/>
    <property type="match status" value="1"/>
</dbReference>
<name>A0A1E3QZC4_9ASCO</name>
<evidence type="ECO:0000256" key="5">
    <source>
        <dbReference type="ARBA" id="ARBA00023002"/>
    </source>
</evidence>
<keyword evidence="7" id="KW-0883">Thioether bond</keyword>
<dbReference type="CDD" id="cd10548">
    <property type="entry name" value="cupin_CDO"/>
    <property type="match status" value="1"/>
</dbReference>
<feature type="binding site" evidence="8">
    <location>
        <position position="224"/>
    </location>
    <ligand>
        <name>Fe cation</name>
        <dbReference type="ChEBI" id="CHEBI:24875"/>
        <note>catalytic</note>
    </ligand>
</feature>
<sequence length="282" mass="31191">MLNTKSILDHSLANLDKPIISPLAYSVSAPNTAACGSAACSSCNPQSGNRSTKMVSIPLPVDSIPPKEDNEFERLIDQIRLRLGCDKSLSSLDIDHEELMDLFRAYASDEQHWGSFAQHDPTRNYTRNGIENINGNANLLVLVWEPGKGSVIHDHADAHCIVKVLKGSLVEKLYDVPKDNGSRASTASGHSANCSCAKSIMTPKKISTLKTNDVAYISDDIGLHRMMNADDTELAITLHLYTPPYASMYGCSYYEDRNGKKHHVDMSKYYSWRGVMLNEEVQ</sequence>
<dbReference type="InterPro" id="IPR011051">
    <property type="entry name" value="RmlC_Cupin_sf"/>
</dbReference>
<evidence type="ECO:0000313" key="10">
    <source>
        <dbReference type="EMBL" id="ODQ82432.1"/>
    </source>
</evidence>
<evidence type="ECO:0000256" key="2">
    <source>
        <dbReference type="ARBA" id="ARBA00013133"/>
    </source>
</evidence>
<protein>
    <recommendedName>
        <fullName evidence="2 9">Cysteine dioxygenase</fullName>
        <ecNumber evidence="2 9">1.13.11.20</ecNumber>
    </recommendedName>
</protein>
<evidence type="ECO:0000256" key="1">
    <source>
        <dbReference type="ARBA" id="ARBA00006622"/>
    </source>
</evidence>
<evidence type="ECO:0000256" key="9">
    <source>
        <dbReference type="RuleBase" id="RU366010"/>
    </source>
</evidence>
<evidence type="ECO:0000256" key="3">
    <source>
        <dbReference type="ARBA" id="ARBA00022723"/>
    </source>
</evidence>
<keyword evidence="5 9" id="KW-0560">Oxidoreductase</keyword>
<dbReference type="PANTHER" id="PTHR12918:SF1">
    <property type="entry name" value="CYSTEINE DIOXYGENASE TYPE 1"/>
    <property type="match status" value="1"/>
</dbReference>
<dbReference type="SUPFAM" id="SSF51182">
    <property type="entry name" value="RmlC-like cupins"/>
    <property type="match status" value="1"/>
</dbReference>
<evidence type="ECO:0000256" key="8">
    <source>
        <dbReference type="PIRSR" id="PIRSR610300-51"/>
    </source>
</evidence>
<comment type="catalytic activity">
    <reaction evidence="9">
        <text>L-cysteine + O2 = 3-sulfino-L-alanine + H(+)</text>
        <dbReference type="Rhea" id="RHEA:20441"/>
        <dbReference type="ChEBI" id="CHEBI:15378"/>
        <dbReference type="ChEBI" id="CHEBI:15379"/>
        <dbReference type="ChEBI" id="CHEBI:35235"/>
        <dbReference type="ChEBI" id="CHEBI:61085"/>
        <dbReference type="EC" id="1.13.11.20"/>
    </reaction>
</comment>
<dbReference type="GO" id="GO:0008198">
    <property type="term" value="F:ferrous iron binding"/>
    <property type="evidence" value="ECO:0007669"/>
    <property type="project" value="TreeGrafter"/>
</dbReference>
<feature type="binding site" evidence="8">
    <location>
        <position position="155"/>
    </location>
    <ligand>
        <name>Fe cation</name>
        <dbReference type="ChEBI" id="CHEBI:24875"/>
        <note>catalytic</note>
    </ligand>
</feature>
<comment type="cofactor">
    <cofactor evidence="9">
        <name>Fe cation</name>
        <dbReference type="ChEBI" id="CHEBI:24875"/>
    </cofactor>
    <text evidence="9">Binds 1 Fe cation per subunit.</text>
</comment>
<dbReference type="AlphaFoldDB" id="A0A1E3QZC4"/>
<dbReference type="Pfam" id="PF05995">
    <property type="entry name" value="CDO_I"/>
    <property type="match status" value="1"/>
</dbReference>
<dbReference type="GeneID" id="30145275"/>
<feature type="cross-link" description="3'-(S-cysteinyl)-tyrosine (Cys-Tyr)" evidence="7">
    <location>
        <begin position="160"/>
        <end position="241"/>
    </location>
</feature>
<dbReference type="RefSeq" id="XP_018987760.1">
    <property type="nucleotide sequence ID" value="XM_019127422.1"/>
</dbReference>
<keyword evidence="11" id="KW-1185">Reference proteome</keyword>
<evidence type="ECO:0000313" key="11">
    <source>
        <dbReference type="Proteomes" id="UP000094336"/>
    </source>
</evidence>
<evidence type="ECO:0000256" key="6">
    <source>
        <dbReference type="ARBA" id="ARBA00023004"/>
    </source>
</evidence>
<dbReference type="InterPro" id="IPR014710">
    <property type="entry name" value="RmlC-like_jellyroll"/>
</dbReference>